<evidence type="ECO:0000256" key="2">
    <source>
        <dbReference type="SAM" id="SignalP"/>
    </source>
</evidence>
<dbReference type="KEGG" id="lnn:F0161_03870"/>
<dbReference type="EMBL" id="CP043939">
    <property type="protein sequence ID" value="QER67095.1"/>
    <property type="molecule type" value="Genomic_DNA"/>
</dbReference>
<keyword evidence="2" id="KW-0732">Signal</keyword>
<dbReference type="RefSeq" id="WP_150203768.1">
    <property type="nucleotide sequence ID" value="NZ_CP043939.1"/>
</dbReference>
<evidence type="ECO:0000313" key="3">
    <source>
        <dbReference type="EMBL" id="QER67095.1"/>
    </source>
</evidence>
<keyword evidence="4" id="KW-1185">Reference proteome</keyword>
<feature type="compositionally biased region" description="Low complexity" evidence="1">
    <location>
        <begin position="48"/>
        <end position="76"/>
    </location>
</feature>
<name>A0A5P1X130_9LACO</name>
<dbReference type="PROSITE" id="PS51257">
    <property type="entry name" value="PROKAR_LIPOPROTEIN"/>
    <property type="match status" value="1"/>
</dbReference>
<dbReference type="AlphaFoldDB" id="A0A5P1X130"/>
<gene>
    <name evidence="3" type="ORF">F0161_03870</name>
</gene>
<evidence type="ECO:0000256" key="1">
    <source>
        <dbReference type="SAM" id="MobiDB-lite"/>
    </source>
</evidence>
<dbReference type="OrthoDB" id="2136654at2"/>
<sequence length="173" mass="18524">MLKRLSIATICLVGALTLAGCSSSNANEKDSSSSKVTSSKKVTKHSKSSQSSQKTSKQDSSNDTDASSTTASIPASEDQGMSVLYTMYRREGYSDDSITESLQNKQLSGIKLDEISGKNAAYDYNKSVTRVFPENTYLVFSSMSAAGSVTFQLVNNHTAKVYAVPPTFKTNVG</sequence>
<reference evidence="3 4" key="1">
    <citation type="submission" date="2019-09" db="EMBL/GenBank/DDBJ databases">
        <title>Complete Genome Sequence of Lactobacillus nenjiangensis SH-Y15, isolated from sauerkraut.</title>
        <authorList>
            <person name="Yang H."/>
        </authorList>
    </citation>
    <scope>NUCLEOTIDE SEQUENCE [LARGE SCALE GENOMIC DNA]</scope>
    <source>
        <strain evidence="3 4">SH-Y15</strain>
    </source>
</reference>
<feature type="chain" id="PRO_5025063840" evidence="2">
    <location>
        <begin position="27"/>
        <end position="173"/>
    </location>
</feature>
<proteinExistence type="predicted"/>
<protein>
    <submittedName>
        <fullName evidence="3">Uncharacterized protein</fullName>
    </submittedName>
</protein>
<organism evidence="3 4">
    <name type="scientific">Paucilactobacillus nenjiangensis</name>
    <dbReference type="NCBI Taxonomy" id="1296540"/>
    <lineage>
        <taxon>Bacteria</taxon>
        <taxon>Bacillati</taxon>
        <taxon>Bacillota</taxon>
        <taxon>Bacilli</taxon>
        <taxon>Lactobacillales</taxon>
        <taxon>Lactobacillaceae</taxon>
        <taxon>Paucilactobacillus</taxon>
    </lineage>
</organism>
<accession>A0A5P1X130</accession>
<feature type="region of interest" description="Disordered" evidence="1">
    <location>
        <begin position="23"/>
        <end position="78"/>
    </location>
</feature>
<evidence type="ECO:0000313" key="4">
    <source>
        <dbReference type="Proteomes" id="UP000325295"/>
    </source>
</evidence>
<dbReference type="Proteomes" id="UP000325295">
    <property type="component" value="Chromosome"/>
</dbReference>
<feature type="signal peptide" evidence="2">
    <location>
        <begin position="1"/>
        <end position="26"/>
    </location>
</feature>